<proteinExistence type="predicted"/>
<reference evidence="1" key="1">
    <citation type="submission" date="2014-11" db="EMBL/GenBank/DDBJ databases">
        <authorList>
            <person name="Amaro Gonzalez C."/>
        </authorList>
    </citation>
    <scope>NUCLEOTIDE SEQUENCE</scope>
</reference>
<dbReference type="EMBL" id="GBXM01102689">
    <property type="protein sequence ID" value="JAH05888.1"/>
    <property type="molecule type" value="Transcribed_RNA"/>
</dbReference>
<name>A0A0E9PPX8_ANGAN</name>
<sequence>MFPFEQNFVGAYFRDIVLSLNQFLLLRIESTLCIVFCY</sequence>
<organism evidence="1">
    <name type="scientific">Anguilla anguilla</name>
    <name type="common">European freshwater eel</name>
    <name type="synonym">Muraena anguilla</name>
    <dbReference type="NCBI Taxonomy" id="7936"/>
    <lineage>
        <taxon>Eukaryota</taxon>
        <taxon>Metazoa</taxon>
        <taxon>Chordata</taxon>
        <taxon>Craniata</taxon>
        <taxon>Vertebrata</taxon>
        <taxon>Euteleostomi</taxon>
        <taxon>Actinopterygii</taxon>
        <taxon>Neopterygii</taxon>
        <taxon>Teleostei</taxon>
        <taxon>Anguilliformes</taxon>
        <taxon>Anguillidae</taxon>
        <taxon>Anguilla</taxon>
    </lineage>
</organism>
<reference evidence="1" key="2">
    <citation type="journal article" date="2015" name="Fish Shellfish Immunol.">
        <title>Early steps in the European eel (Anguilla anguilla)-Vibrio vulnificus interaction in the gills: Role of the RtxA13 toxin.</title>
        <authorList>
            <person name="Callol A."/>
            <person name="Pajuelo D."/>
            <person name="Ebbesson L."/>
            <person name="Teles M."/>
            <person name="MacKenzie S."/>
            <person name="Amaro C."/>
        </authorList>
    </citation>
    <scope>NUCLEOTIDE SEQUENCE</scope>
</reference>
<accession>A0A0E9PPX8</accession>
<protein>
    <submittedName>
        <fullName evidence="1">Uncharacterized protein</fullName>
    </submittedName>
</protein>
<dbReference type="AlphaFoldDB" id="A0A0E9PPX8"/>
<evidence type="ECO:0000313" key="1">
    <source>
        <dbReference type="EMBL" id="JAH05888.1"/>
    </source>
</evidence>